<dbReference type="RefSeq" id="WP_310408327.1">
    <property type="nucleotide sequence ID" value="NZ_JAVDWW010000016.1"/>
</dbReference>
<reference evidence="1 2" key="1">
    <citation type="submission" date="2023-07" db="EMBL/GenBank/DDBJ databases">
        <title>Sorghum-associated microbial communities from plants grown in Nebraska, USA.</title>
        <authorList>
            <person name="Schachtman D."/>
        </authorList>
    </citation>
    <scope>NUCLEOTIDE SEQUENCE [LARGE SCALE GENOMIC DNA]</scope>
    <source>
        <strain evidence="1 2">4272</strain>
    </source>
</reference>
<protein>
    <submittedName>
        <fullName evidence="1">Uncharacterized protein</fullName>
    </submittedName>
</protein>
<evidence type="ECO:0000313" key="1">
    <source>
        <dbReference type="EMBL" id="MDR7172954.1"/>
    </source>
</evidence>
<accession>A0ABU1XRE5</accession>
<gene>
    <name evidence="1" type="ORF">J2W56_006720</name>
</gene>
<proteinExistence type="predicted"/>
<keyword evidence="2" id="KW-1185">Reference proteome</keyword>
<name>A0ABU1XRE5_9NOCA</name>
<dbReference type="EMBL" id="JAVDWW010000016">
    <property type="protein sequence ID" value="MDR7172954.1"/>
    <property type="molecule type" value="Genomic_DNA"/>
</dbReference>
<evidence type="ECO:0000313" key="2">
    <source>
        <dbReference type="Proteomes" id="UP001251217"/>
    </source>
</evidence>
<dbReference type="Proteomes" id="UP001251217">
    <property type="component" value="Unassembled WGS sequence"/>
</dbReference>
<comment type="caution">
    <text evidence="1">The sequence shown here is derived from an EMBL/GenBank/DDBJ whole genome shotgun (WGS) entry which is preliminary data.</text>
</comment>
<organism evidence="1 2">
    <name type="scientific">Nocardia kruczakiae</name>
    <dbReference type="NCBI Taxonomy" id="261477"/>
    <lineage>
        <taxon>Bacteria</taxon>
        <taxon>Bacillati</taxon>
        <taxon>Actinomycetota</taxon>
        <taxon>Actinomycetes</taxon>
        <taxon>Mycobacteriales</taxon>
        <taxon>Nocardiaceae</taxon>
        <taxon>Nocardia</taxon>
    </lineage>
</organism>
<sequence>MSDYDAENIANTAAAREAGWPDLTGAPKQIPWANTVRANKIRELEASNLPEADKTVWREAMLRETRASEWIDYRNQPWAAPALVNFTDDEHKRILGL</sequence>